<protein>
    <submittedName>
        <fullName evidence="1">Uncharacterized protein</fullName>
    </submittedName>
</protein>
<sequence>MLGPNIYSMEFANCAPVINLTRAGLPAFVGNDGSLVSKTTAAIAATAATPPTIQRRRPASSPFIKSRTYPFLRFRPGGESPPSV</sequence>
<dbReference type="Proteomes" id="UP000445000">
    <property type="component" value="Unassembled WGS sequence"/>
</dbReference>
<evidence type="ECO:0000313" key="2">
    <source>
        <dbReference type="Proteomes" id="UP000445000"/>
    </source>
</evidence>
<dbReference type="AlphaFoldDB" id="A0A829YAH2"/>
<comment type="caution">
    <text evidence="1">The sequence shown here is derived from an EMBL/GenBank/DDBJ whole genome shotgun (WGS) entry which is preliminary data.</text>
</comment>
<keyword evidence="2" id="KW-1185">Reference proteome</keyword>
<proteinExistence type="predicted"/>
<name>A0A829YAH2_9GAMM</name>
<evidence type="ECO:0000313" key="1">
    <source>
        <dbReference type="EMBL" id="GFE80045.1"/>
    </source>
</evidence>
<gene>
    <name evidence="1" type="ORF">GCM10011487_20450</name>
</gene>
<dbReference type="EMBL" id="BLJN01000002">
    <property type="protein sequence ID" value="GFE80045.1"/>
    <property type="molecule type" value="Genomic_DNA"/>
</dbReference>
<accession>A0A829YAH2</accession>
<organism evidence="1 2">
    <name type="scientific">Steroidobacter agaridevorans</name>
    <dbReference type="NCBI Taxonomy" id="2695856"/>
    <lineage>
        <taxon>Bacteria</taxon>
        <taxon>Pseudomonadati</taxon>
        <taxon>Pseudomonadota</taxon>
        <taxon>Gammaproteobacteria</taxon>
        <taxon>Steroidobacterales</taxon>
        <taxon>Steroidobacteraceae</taxon>
        <taxon>Steroidobacter</taxon>
    </lineage>
</organism>
<reference evidence="2" key="1">
    <citation type="submission" date="2020-01" db="EMBL/GenBank/DDBJ databases">
        <title>'Steroidobacter agaridevorans' sp. nov., agar-degrading bacteria isolated from rhizosphere soils.</title>
        <authorList>
            <person name="Ikenaga M."/>
            <person name="Kataoka M."/>
            <person name="Murouchi A."/>
            <person name="Katsuragi S."/>
            <person name="Sakai M."/>
        </authorList>
    </citation>
    <scope>NUCLEOTIDE SEQUENCE [LARGE SCALE GENOMIC DNA]</scope>
    <source>
        <strain evidence="2">YU21-B</strain>
    </source>
</reference>